<organism evidence="1 2">
    <name type="scientific">Portunus trituberculatus</name>
    <name type="common">Swimming crab</name>
    <name type="synonym">Neptunus trituberculatus</name>
    <dbReference type="NCBI Taxonomy" id="210409"/>
    <lineage>
        <taxon>Eukaryota</taxon>
        <taxon>Metazoa</taxon>
        <taxon>Ecdysozoa</taxon>
        <taxon>Arthropoda</taxon>
        <taxon>Crustacea</taxon>
        <taxon>Multicrustacea</taxon>
        <taxon>Malacostraca</taxon>
        <taxon>Eumalacostraca</taxon>
        <taxon>Eucarida</taxon>
        <taxon>Decapoda</taxon>
        <taxon>Pleocyemata</taxon>
        <taxon>Brachyura</taxon>
        <taxon>Eubrachyura</taxon>
        <taxon>Portunoidea</taxon>
        <taxon>Portunidae</taxon>
        <taxon>Portuninae</taxon>
        <taxon>Portunus</taxon>
    </lineage>
</organism>
<proteinExistence type="predicted"/>
<protein>
    <submittedName>
        <fullName evidence="1">Uncharacterized protein</fullName>
    </submittedName>
</protein>
<accession>A0A5B7EJD8</accession>
<reference evidence="1 2" key="1">
    <citation type="submission" date="2019-05" db="EMBL/GenBank/DDBJ databases">
        <title>Another draft genome of Portunus trituberculatus and its Hox gene families provides insights of decapod evolution.</title>
        <authorList>
            <person name="Jeong J.-H."/>
            <person name="Song I."/>
            <person name="Kim S."/>
            <person name="Choi T."/>
            <person name="Kim D."/>
            <person name="Ryu S."/>
            <person name="Kim W."/>
        </authorList>
    </citation>
    <scope>NUCLEOTIDE SEQUENCE [LARGE SCALE GENOMIC DNA]</scope>
    <source>
        <tissue evidence="1">Muscle</tissue>
    </source>
</reference>
<comment type="caution">
    <text evidence="1">The sequence shown here is derived from an EMBL/GenBank/DDBJ whole genome shotgun (WGS) entry which is preliminary data.</text>
</comment>
<evidence type="ECO:0000313" key="1">
    <source>
        <dbReference type="EMBL" id="MPC33535.1"/>
    </source>
</evidence>
<dbReference type="EMBL" id="VSRR010002854">
    <property type="protein sequence ID" value="MPC33535.1"/>
    <property type="molecule type" value="Genomic_DNA"/>
</dbReference>
<name>A0A5B7EJD8_PORTR</name>
<evidence type="ECO:0000313" key="2">
    <source>
        <dbReference type="Proteomes" id="UP000324222"/>
    </source>
</evidence>
<dbReference type="Proteomes" id="UP000324222">
    <property type="component" value="Unassembled WGS sequence"/>
</dbReference>
<sequence>MPICGPSLILLHPSLTCRQHQQRAEQSLQVEGRNTLLAVQRWGSEALRGTDDLLPQPVVHHPRLLQGPDAITKALLGRTNKKS</sequence>
<gene>
    <name evidence="1" type="ORF">E2C01_026888</name>
</gene>
<dbReference type="AlphaFoldDB" id="A0A5B7EJD8"/>
<keyword evidence="2" id="KW-1185">Reference proteome</keyword>